<proteinExistence type="predicted"/>
<gene>
    <name evidence="1" type="ORF">GLE_1007</name>
</gene>
<evidence type="ECO:0000313" key="2">
    <source>
        <dbReference type="Proteomes" id="UP000061569"/>
    </source>
</evidence>
<protein>
    <submittedName>
        <fullName evidence="1">Uncharacterized protein</fullName>
    </submittedName>
</protein>
<evidence type="ECO:0000313" key="1">
    <source>
        <dbReference type="EMBL" id="ALN56365.1"/>
    </source>
</evidence>
<dbReference type="EMBL" id="CP013140">
    <property type="protein sequence ID" value="ALN56365.1"/>
    <property type="molecule type" value="Genomic_DNA"/>
</dbReference>
<dbReference type="KEGG" id="lez:GLE_1007"/>
<dbReference type="AlphaFoldDB" id="A0A0S2DDA5"/>
<dbReference type="PATRIC" id="fig|69.6.peg.995"/>
<sequence>MNAERQGLKIRDTARAIAARSGQVRCRWSRFGPCGRAFRPDALVPDHRDRTGKRRA</sequence>
<dbReference type="Proteomes" id="UP000061569">
    <property type="component" value="Chromosome"/>
</dbReference>
<organism evidence="1 2">
    <name type="scientific">Lysobacter enzymogenes</name>
    <dbReference type="NCBI Taxonomy" id="69"/>
    <lineage>
        <taxon>Bacteria</taxon>
        <taxon>Pseudomonadati</taxon>
        <taxon>Pseudomonadota</taxon>
        <taxon>Gammaproteobacteria</taxon>
        <taxon>Lysobacterales</taxon>
        <taxon>Lysobacteraceae</taxon>
        <taxon>Lysobacter</taxon>
    </lineage>
</organism>
<name>A0A0S2DDA5_LYSEN</name>
<reference evidence="1 2" key="1">
    <citation type="submission" date="2015-11" db="EMBL/GenBank/DDBJ databases">
        <title>Genome sequences of Lysobacter enzymogenes strain C3 and Lysobacter antibioticus ATCC 29479.</title>
        <authorList>
            <person name="Kobayashi D.Y."/>
        </authorList>
    </citation>
    <scope>NUCLEOTIDE SEQUENCE [LARGE SCALE GENOMIC DNA]</scope>
    <source>
        <strain evidence="1 2">C3</strain>
    </source>
</reference>
<dbReference type="STRING" id="69.GLE_1007"/>
<accession>A0A0S2DDA5</accession>